<dbReference type="Pfam" id="PF01738">
    <property type="entry name" value="DLH"/>
    <property type="match status" value="1"/>
</dbReference>
<dbReference type="SUPFAM" id="SSF53474">
    <property type="entry name" value="alpha/beta-Hydrolases"/>
    <property type="match status" value="1"/>
</dbReference>
<organism evidence="2 3">
    <name type="scientific">Azospira oryzae</name>
    <dbReference type="NCBI Taxonomy" id="146939"/>
    <lineage>
        <taxon>Bacteria</taxon>
        <taxon>Pseudomonadati</taxon>
        <taxon>Pseudomonadota</taxon>
        <taxon>Betaproteobacteria</taxon>
        <taxon>Rhodocyclales</taxon>
        <taxon>Rhodocyclaceae</taxon>
        <taxon>Azospira</taxon>
    </lineage>
</organism>
<evidence type="ECO:0000313" key="2">
    <source>
        <dbReference type="EMBL" id="RZT76811.1"/>
    </source>
</evidence>
<dbReference type="Proteomes" id="UP000292136">
    <property type="component" value="Unassembled WGS sequence"/>
</dbReference>
<dbReference type="PROSITE" id="PS51318">
    <property type="entry name" value="TAT"/>
    <property type="match status" value="1"/>
</dbReference>
<dbReference type="InterPro" id="IPR006311">
    <property type="entry name" value="TAT_signal"/>
</dbReference>
<feature type="domain" description="Dienelactone hydrolase" evidence="1">
    <location>
        <begin position="71"/>
        <end position="292"/>
    </location>
</feature>
<dbReference type="InterPro" id="IPR051049">
    <property type="entry name" value="Dienelactone_hydrolase-like"/>
</dbReference>
<proteinExistence type="predicted"/>
<dbReference type="InterPro" id="IPR002925">
    <property type="entry name" value="Dienelactn_hydro"/>
</dbReference>
<reference evidence="2 3" key="1">
    <citation type="submission" date="2019-02" db="EMBL/GenBank/DDBJ databases">
        <title>Genomic Encyclopedia of Type Strains, Phase IV (KMG-IV): sequencing the most valuable type-strain genomes for metagenomic binning, comparative biology and taxonomic classification.</title>
        <authorList>
            <person name="Goeker M."/>
        </authorList>
    </citation>
    <scope>NUCLEOTIDE SEQUENCE [LARGE SCALE GENOMIC DNA]</scope>
    <source>
        <strain evidence="2 3">DSM 21223</strain>
    </source>
</reference>
<sequence length="294" mass="31395">MSVSTSPEFDSLVPNNNMDRRTFVATAVGAAIGTGFALAVQPVCAQTQIKTDSSGLRTAAIQVPVGGESVAAYCARPAQGERLPTVLVVSEIFGVHEYIQDICRRLARQGYLAIAPQLFARQGDPATVDSIPKLMESIIAKVPDAQVLADLDGCAAWAAKNGGDPERLAITGFCWGGRITWLYSAHNPAVRAGVAWYGRLVGNASDLTPKHPLDVASSLKTPVLGLYGGQDQGIPLETVEKMRAALKAAGNPSEIVVYPEAPHAFHADYRPSYRPEPAADGWRRLLAWLQQHGV</sequence>
<dbReference type="EMBL" id="SHKM01000002">
    <property type="protein sequence ID" value="RZT76811.1"/>
    <property type="molecule type" value="Genomic_DNA"/>
</dbReference>
<accession>A0ABY0INK6</accession>
<dbReference type="RefSeq" id="WP_130459873.1">
    <property type="nucleotide sequence ID" value="NZ_SHKM01000002.1"/>
</dbReference>
<dbReference type="InterPro" id="IPR029058">
    <property type="entry name" value="AB_hydrolase_fold"/>
</dbReference>
<gene>
    <name evidence="2" type="ORF">EV678_2694</name>
</gene>
<evidence type="ECO:0000259" key="1">
    <source>
        <dbReference type="Pfam" id="PF01738"/>
    </source>
</evidence>
<keyword evidence="3" id="KW-1185">Reference proteome</keyword>
<evidence type="ECO:0000313" key="3">
    <source>
        <dbReference type="Proteomes" id="UP000292136"/>
    </source>
</evidence>
<dbReference type="Gene3D" id="3.40.50.1820">
    <property type="entry name" value="alpha/beta hydrolase"/>
    <property type="match status" value="1"/>
</dbReference>
<protein>
    <submittedName>
        <fullName evidence="2">Carboxymethylenebutenolidase</fullName>
    </submittedName>
</protein>
<dbReference type="PANTHER" id="PTHR46623:SF6">
    <property type="entry name" value="ALPHA_BETA-HYDROLASES SUPERFAMILY PROTEIN"/>
    <property type="match status" value="1"/>
</dbReference>
<name>A0ABY0INK6_9RHOO</name>
<comment type="caution">
    <text evidence="2">The sequence shown here is derived from an EMBL/GenBank/DDBJ whole genome shotgun (WGS) entry which is preliminary data.</text>
</comment>
<dbReference type="PANTHER" id="PTHR46623">
    <property type="entry name" value="CARBOXYMETHYLENEBUTENOLIDASE-RELATED"/>
    <property type="match status" value="1"/>
</dbReference>